<protein>
    <submittedName>
        <fullName evidence="1">Uncharacterized protein</fullName>
    </submittedName>
</protein>
<evidence type="ECO:0000313" key="2">
    <source>
        <dbReference type="Proteomes" id="UP001432075"/>
    </source>
</evidence>
<name>A0ABZ1RDB9_9ACTN</name>
<accession>A0ABZ1RDB9</accession>
<proteinExistence type="predicted"/>
<keyword evidence="2" id="KW-1185">Reference proteome</keyword>
<reference evidence="1" key="1">
    <citation type="submission" date="2022-10" db="EMBL/GenBank/DDBJ databases">
        <title>The complete genomes of actinobacterial strains from the NBC collection.</title>
        <authorList>
            <person name="Joergensen T.S."/>
            <person name="Alvarez Arevalo M."/>
            <person name="Sterndorff E.B."/>
            <person name="Faurdal D."/>
            <person name="Vuksanovic O."/>
            <person name="Mourched A.-S."/>
            <person name="Charusanti P."/>
            <person name="Shaw S."/>
            <person name="Blin K."/>
            <person name="Weber T."/>
        </authorList>
    </citation>
    <scope>NUCLEOTIDE SEQUENCE</scope>
    <source>
        <strain evidence="1">NBC_00283</strain>
    </source>
</reference>
<evidence type="ECO:0000313" key="1">
    <source>
        <dbReference type="EMBL" id="WUO44498.1"/>
    </source>
</evidence>
<sequence length="42" mass="4670">MQARRWLLRCGSGAALLTWYEGAPLMAPTRTHHETSCLPSLS</sequence>
<dbReference type="Proteomes" id="UP001432075">
    <property type="component" value="Chromosome"/>
</dbReference>
<organism evidence="1 2">
    <name type="scientific">Streptomyces goshikiensis</name>
    <dbReference type="NCBI Taxonomy" id="1942"/>
    <lineage>
        <taxon>Bacteria</taxon>
        <taxon>Bacillati</taxon>
        <taxon>Actinomycetota</taxon>
        <taxon>Actinomycetes</taxon>
        <taxon>Kitasatosporales</taxon>
        <taxon>Streptomycetaceae</taxon>
        <taxon>Streptomyces</taxon>
    </lineage>
</organism>
<dbReference type="RefSeq" id="WP_328774932.1">
    <property type="nucleotide sequence ID" value="NZ_CP108057.1"/>
</dbReference>
<dbReference type="EMBL" id="CP108057">
    <property type="protein sequence ID" value="WUO44498.1"/>
    <property type="molecule type" value="Genomic_DNA"/>
</dbReference>
<gene>
    <name evidence="1" type="ORF">OHU17_01020</name>
</gene>